<evidence type="ECO:0000313" key="2">
    <source>
        <dbReference type="Proteomes" id="UP000664904"/>
    </source>
</evidence>
<sequence>MKFDEFINGISVRPPEPQGVELHRLKGRETSELIEKFNAALSGNDAAELSAISKILFSRFQLNLKRTSNVGESINEIGNMLSIIYHKLH</sequence>
<dbReference type="Proteomes" id="UP000664904">
    <property type="component" value="Chromosome"/>
</dbReference>
<gene>
    <name evidence="1" type="ORF">J5O05_11580</name>
</gene>
<reference evidence="1" key="1">
    <citation type="submission" date="2021-03" db="EMBL/GenBank/DDBJ databases">
        <title>Complete Genome of Pseudoalteromonas xiamenensis STKMTI.2, a new potential marine bacterium producing anti-Vibrio compounds.</title>
        <authorList>
            <person name="Handayani D.P."/>
            <person name="Isnansetyo A."/>
            <person name="Istiqomah I."/>
            <person name="Jumina J."/>
        </authorList>
    </citation>
    <scope>NUCLEOTIDE SEQUENCE</scope>
    <source>
        <strain evidence="1">STKMTI.2</strain>
    </source>
</reference>
<name>A0A975DEZ4_9GAMM</name>
<dbReference type="RefSeq" id="WP_208842177.1">
    <property type="nucleotide sequence ID" value="NZ_CP072133.1"/>
</dbReference>
<accession>A0A975DEZ4</accession>
<organism evidence="1 2">
    <name type="scientific">Pseudoalteromonas xiamenensis</name>
    <dbReference type="NCBI Taxonomy" id="882626"/>
    <lineage>
        <taxon>Bacteria</taxon>
        <taxon>Pseudomonadati</taxon>
        <taxon>Pseudomonadota</taxon>
        <taxon>Gammaproteobacteria</taxon>
        <taxon>Alteromonadales</taxon>
        <taxon>Pseudoalteromonadaceae</taxon>
        <taxon>Pseudoalteromonas</taxon>
    </lineage>
</organism>
<protein>
    <submittedName>
        <fullName evidence="1">Uncharacterized protein</fullName>
    </submittedName>
</protein>
<keyword evidence="2" id="KW-1185">Reference proteome</keyword>
<proteinExistence type="predicted"/>
<dbReference type="KEGG" id="pxi:J5O05_11580"/>
<dbReference type="EMBL" id="CP072133">
    <property type="protein sequence ID" value="QTH70588.1"/>
    <property type="molecule type" value="Genomic_DNA"/>
</dbReference>
<dbReference type="AlphaFoldDB" id="A0A975DEZ4"/>
<evidence type="ECO:0000313" key="1">
    <source>
        <dbReference type="EMBL" id="QTH70588.1"/>
    </source>
</evidence>